<evidence type="ECO:0000313" key="9">
    <source>
        <dbReference type="EMBL" id="KUF10247.1"/>
    </source>
</evidence>
<organism evidence="9 10">
    <name type="scientific">Pseudoponticoccus marisrubri</name>
    <dbReference type="NCBI Taxonomy" id="1685382"/>
    <lineage>
        <taxon>Bacteria</taxon>
        <taxon>Pseudomonadati</taxon>
        <taxon>Pseudomonadota</taxon>
        <taxon>Alphaproteobacteria</taxon>
        <taxon>Rhodobacterales</taxon>
        <taxon>Roseobacteraceae</taxon>
        <taxon>Pseudoponticoccus</taxon>
    </lineage>
</organism>
<keyword evidence="2" id="KW-0812">Transmembrane</keyword>
<accession>A0A0W7WIB7</accession>
<dbReference type="InterPro" id="IPR051836">
    <property type="entry name" value="Kremen_rcpt"/>
</dbReference>
<dbReference type="GO" id="GO:0005886">
    <property type="term" value="C:plasma membrane"/>
    <property type="evidence" value="ECO:0007669"/>
    <property type="project" value="TreeGrafter"/>
</dbReference>
<keyword evidence="6" id="KW-0325">Glycoprotein</keyword>
<dbReference type="AlphaFoldDB" id="A0A0W7WIB7"/>
<keyword evidence="5" id="KW-0472">Membrane</keyword>
<dbReference type="InterPro" id="IPR002889">
    <property type="entry name" value="WSC_carb-bd"/>
</dbReference>
<dbReference type="PROSITE" id="PS51212">
    <property type="entry name" value="WSC"/>
    <property type="match status" value="1"/>
</dbReference>
<dbReference type="EMBL" id="LPXO01000007">
    <property type="protein sequence ID" value="KUF10247.1"/>
    <property type="molecule type" value="Genomic_DNA"/>
</dbReference>
<dbReference type="Pfam" id="PF01822">
    <property type="entry name" value="WSC"/>
    <property type="match status" value="1"/>
</dbReference>
<evidence type="ECO:0000256" key="1">
    <source>
        <dbReference type="ARBA" id="ARBA00004167"/>
    </source>
</evidence>
<reference evidence="9 10" key="1">
    <citation type="submission" date="2015-12" db="EMBL/GenBank/DDBJ databases">
        <authorList>
            <person name="Shamseldin A."/>
            <person name="Moawad H."/>
            <person name="Abd El-Rahim W.M."/>
            <person name="Sadowsky M.J."/>
        </authorList>
    </citation>
    <scope>NUCLEOTIDE SEQUENCE [LARGE SCALE GENOMIC DNA]</scope>
    <source>
        <strain evidence="9 10">SJ5A-1</strain>
    </source>
</reference>
<evidence type="ECO:0000256" key="2">
    <source>
        <dbReference type="ARBA" id="ARBA00022692"/>
    </source>
</evidence>
<feature type="chain" id="PRO_5006936346" description="WSC domain-containing protein" evidence="7">
    <location>
        <begin position="21"/>
        <end position="271"/>
    </location>
</feature>
<sequence length="271" mass="28278">MRSIVALLSICLVLAGPAAAEFEATAPDGRTVILSEDFTWRYKAPAPVAEGVVVDNWNRGACGMTGQAAFTLATGTEVSQLVTWYNWPAGQQSAPASFHDGRGATVLVGQIRRGACDIHQPEWCEGVFDLGRSLPAGSYSLSVTPPRICQNAGSGGQGFLRVTGRAVGSTTPPPPPAATTAGQYLGCFKDEADRDLSVFIMEGPAMSAAVCIAACAAEGYAYAGTQYASHCFCDNDYGRYGSSEACDMPCTGKADEICGGTWANSVYATGR</sequence>
<dbReference type="PANTHER" id="PTHR24269">
    <property type="entry name" value="KREMEN PROTEIN"/>
    <property type="match status" value="1"/>
</dbReference>
<evidence type="ECO:0000256" key="4">
    <source>
        <dbReference type="ARBA" id="ARBA00022989"/>
    </source>
</evidence>
<dbReference type="STRING" id="1685382.AVJ23_12610"/>
<protein>
    <recommendedName>
        <fullName evidence="8">WSC domain-containing protein</fullName>
    </recommendedName>
</protein>
<feature type="signal peptide" evidence="7">
    <location>
        <begin position="1"/>
        <end position="20"/>
    </location>
</feature>
<evidence type="ECO:0000256" key="7">
    <source>
        <dbReference type="SAM" id="SignalP"/>
    </source>
</evidence>
<name>A0A0W7WIB7_9RHOB</name>
<evidence type="ECO:0000313" key="10">
    <source>
        <dbReference type="Proteomes" id="UP000054396"/>
    </source>
</evidence>
<evidence type="ECO:0000256" key="3">
    <source>
        <dbReference type="ARBA" id="ARBA00022729"/>
    </source>
</evidence>
<keyword evidence="10" id="KW-1185">Reference proteome</keyword>
<proteinExistence type="predicted"/>
<comment type="subcellular location">
    <subcellularLocation>
        <location evidence="1">Membrane</location>
        <topology evidence="1">Single-pass membrane protein</topology>
    </subcellularLocation>
</comment>
<evidence type="ECO:0000256" key="5">
    <source>
        <dbReference type="ARBA" id="ARBA00023136"/>
    </source>
</evidence>
<comment type="caution">
    <text evidence="9">The sequence shown here is derived from an EMBL/GenBank/DDBJ whole genome shotgun (WGS) entry which is preliminary data.</text>
</comment>
<keyword evidence="4" id="KW-1133">Transmembrane helix</keyword>
<evidence type="ECO:0000256" key="6">
    <source>
        <dbReference type="ARBA" id="ARBA00023180"/>
    </source>
</evidence>
<gene>
    <name evidence="9" type="ORF">AVJ23_12610</name>
</gene>
<dbReference type="RefSeq" id="WP_058862564.1">
    <property type="nucleotide sequence ID" value="NZ_LPXO01000007.1"/>
</dbReference>
<dbReference type="OrthoDB" id="9816009at2"/>
<dbReference type="PANTHER" id="PTHR24269:SF16">
    <property type="entry name" value="PROTEIN SLG1"/>
    <property type="match status" value="1"/>
</dbReference>
<feature type="domain" description="WSC" evidence="8">
    <location>
        <begin position="181"/>
        <end position="270"/>
    </location>
</feature>
<keyword evidence="3 7" id="KW-0732">Signal</keyword>
<dbReference type="Proteomes" id="UP000054396">
    <property type="component" value="Unassembled WGS sequence"/>
</dbReference>
<dbReference type="SMART" id="SM00321">
    <property type="entry name" value="WSC"/>
    <property type="match status" value="1"/>
</dbReference>
<evidence type="ECO:0000259" key="8">
    <source>
        <dbReference type="PROSITE" id="PS51212"/>
    </source>
</evidence>